<dbReference type="Pfam" id="PF03703">
    <property type="entry name" value="bPH_2"/>
    <property type="match status" value="1"/>
</dbReference>
<dbReference type="PANTHER" id="PTHR37938">
    <property type="entry name" value="BLL0215 PROTEIN"/>
    <property type="match status" value="1"/>
</dbReference>
<feature type="domain" description="YdbS-like PH" evidence="2">
    <location>
        <begin position="51"/>
        <end position="126"/>
    </location>
</feature>
<name>A0A369VSP3_9SPHN</name>
<keyword evidence="1" id="KW-0472">Membrane</keyword>
<gene>
    <name evidence="3" type="ORF">DVW87_13205</name>
</gene>
<feature type="transmembrane region" description="Helical" evidence="1">
    <location>
        <begin position="21"/>
        <end position="46"/>
    </location>
</feature>
<dbReference type="Proteomes" id="UP000253918">
    <property type="component" value="Unassembled WGS sequence"/>
</dbReference>
<keyword evidence="4" id="KW-1185">Reference proteome</keyword>
<reference evidence="3 4" key="1">
    <citation type="submission" date="2018-07" db="EMBL/GenBank/DDBJ databases">
        <title>a novel species of Sphingomonas isolated from the rhizosphere soil of Araceae plant.</title>
        <authorList>
            <person name="Zhiyong W."/>
            <person name="Qinglan Z."/>
            <person name="Zhiwei F."/>
            <person name="Ding X."/>
            <person name="Gejiao W."/>
            <person name="Shixue Z."/>
        </authorList>
    </citation>
    <scope>NUCLEOTIDE SEQUENCE [LARGE SCALE GENOMIC DNA]</scope>
    <source>
        <strain evidence="3 4">WZY 27</strain>
    </source>
</reference>
<keyword evidence="1" id="KW-0812">Transmembrane</keyword>
<comment type="caution">
    <text evidence="3">The sequence shown here is derived from an EMBL/GenBank/DDBJ whole genome shotgun (WGS) entry which is preliminary data.</text>
</comment>
<accession>A0A369VSP3</accession>
<dbReference type="OrthoDB" id="9790842at2"/>
<protein>
    <submittedName>
        <fullName evidence="3">PH domain-containing protein</fullName>
    </submittedName>
</protein>
<evidence type="ECO:0000313" key="4">
    <source>
        <dbReference type="Proteomes" id="UP000253918"/>
    </source>
</evidence>
<evidence type="ECO:0000313" key="3">
    <source>
        <dbReference type="EMBL" id="RDE04557.1"/>
    </source>
</evidence>
<evidence type="ECO:0000259" key="2">
    <source>
        <dbReference type="Pfam" id="PF03703"/>
    </source>
</evidence>
<dbReference type="InterPro" id="IPR005182">
    <property type="entry name" value="YdbS-like_PH"/>
</dbReference>
<dbReference type="AlphaFoldDB" id="A0A369VSP3"/>
<evidence type="ECO:0000256" key="1">
    <source>
        <dbReference type="SAM" id="Phobius"/>
    </source>
</evidence>
<dbReference type="PANTHER" id="PTHR37938:SF1">
    <property type="entry name" value="BLL0215 PROTEIN"/>
    <property type="match status" value="1"/>
</dbReference>
<keyword evidence="1" id="KW-1133">Transmembrane helix</keyword>
<proteinExistence type="predicted"/>
<sequence length="153" mass="17505">MIHDDTPERELDRFRASTTKWLFGSFAGWLTLLLCGVGVGFVLLGLRWLRNTSSAYHLTDQRLIVRQGLFNKSIDEIELYRIKDVRVRFSLINQLTGIGTITITSSDRTGDGVLVLRDVPLAPERREAIRRLVDKARRLRGVRELDVDRDVVA</sequence>
<dbReference type="RefSeq" id="WP_114688294.1">
    <property type="nucleotide sequence ID" value="NZ_QQNB01000003.1"/>
</dbReference>
<dbReference type="EMBL" id="QQNB01000003">
    <property type="protein sequence ID" value="RDE04557.1"/>
    <property type="molecule type" value="Genomic_DNA"/>
</dbReference>
<organism evidence="3 4">
    <name type="scientific">Sphingomonas aracearum</name>
    <dbReference type="NCBI Taxonomy" id="2283317"/>
    <lineage>
        <taxon>Bacteria</taxon>
        <taxon>Pseudomonadati</taxon>
        <taxon>Pseudomonadota</taxon>
        <taxon>Alphaproteobacteria</taxon>
        <taxon>Sphingomonadales</taxon>
        <taxon>Sphingomonadaceae</taxon>
        <taxon>Sphingomonas</taxon>
    </lineage>
</organism>